<comment type="pathway">
    <text evidence="1 4">Carotenoid biosynthesis.</text>
</comment>
<dbReference type="Pfam" id="PF01593">
    <property type="entry name" value="Amino_oxidase"/>
    <property type="match status" value="1"/>
</dbReference>
<name>A0A7D5Y625_9ACTN</name>
<dbReference type="InterPro" id="IPR014105">
    <property type="entry name" value="Carotenoid/retinoid_OxRdtase"/>
</dbReference>
<dbReference type="GO" id="GO:0016491">
    <property type="term" value="F:oxidoreductase activity"/>
    <property type="evidence" value="ECO:0007669"/>
    <property type="project" value="UniProtKB-KW"/>
</dbReference>
<comment type="similarity">
    <text evidence="4">Belongs to the carotenoid/retinoid oxidoreductase family.</text>
</comment>
<proteinExistence type="inferred from homology"/>
<feature type="region of interest" description="Disordered" evidence="5">
    <location>
        <begin position="489"/>
        <end position="513"/>
    </location>
</feature>
<evidence type="ECO:0000256" key="5">
    <source>
        <dbReference type="SAM" id="MobiDB-lite"/>
    </source>
</evidence>
<accession>A0A7D5Y625</accession>
<evidence type="ECO:0000256" key="3">
    <source>
        <dbReference type="ARBA" id="ARBA00023002"/>
    </source>
</evidence>
<protein>
    <submittedName>
        <fullName evidence="7">Phytoene desaturase</fullName>
    </submittedName>
</protein>
<dbReference type="EMBL" id="CP058905">
    <property type="protein sequence ID" value="QLJ98838.1"/>
    <property type="molecule type" value="Genomic_DNA"/>
</dbReference>
<keyword evidence="3 4" id="KW-0560">Oxidoreductase</keyword>
<evidence type="ECO:0000256" key="4">
    <source>
        <dbReference type="RuleBase" id="RU362075"/>
    </source>
</evidence>
<evidence type="ECO:0000256" key="1">
    <source>
        <dbReference type="ARBA" id="ARBA00004829"/>
    </source>
</evidence>
<organism evidence="7">
    <name type="scientific">Micromonospora carbonacea</name>
    <dbReference type="NCBI Taxonomy" id="47853"/>
    <lineage>
        <taxon>Bacteria</taxon>
        <taxon>Bacillati</taxon>
        <taxon>Actinomycetota</taxon>
        <taxon>Actinomycetes</taxon>
        <taxon>Micromonosporales</taxon>
        <taxon>Micromonosporaceae</taxon>
        <taxon>Micromonospora</taxon>
    </lineage>
</organism>
<dbReference type="PRINTS" id="PR00419">
    <property type="entry name" value="ADXRDTASE"/>
</dbReference>
<dbReference type="PANTHER" id="PTHR43734:SF1">
    <property type="entry name" value="PHYTOENE DESATURASE"/>
    <property type="match status" value="1"/>
</dbReference>
<dbReference type="GO" id="GO:0016117">
    <property type="term" value="P:carotenoid biosynthetic process"/>
    <property type="evidence" value="ECO:0007669"/>
    <property type="project" value="UniProtKB-KW"/>
</dbReference>
<dbReference type="AlphaFoldDB" id="A0A7D5Y625"/>
<dbReference type="InterPro" id="IPR036188">
    <property type="entry name" value="FAD/NAD-bd_sf"/>
</dbReference>
<evidence type="ECO:0000259" key="6">
    <source>
        <dbReference type="Pfam" id="PF01593"/>
    </source>
</evidence>
<dbReference type="Gene3D" id="3.50.50.60">
    <property type="entry name" value="FAD/NAD(P)-binding domain"/>
    <property type="match status" value="2"/>
</dbReference>
<dbReference type="PANTHER" id="PTHR43734">
    <property type="entry name" value="PHYTOENE DESATURASE"/>
    <property type="match status" value="1"/>
</dbReference>
<sequence length="513" mass="55403">MRTVTGRTDRVVVVGAGLGGLACALHLAGSGRQVTVLEREAVPGGRAGRLIVDGYEFDTGPTVLTMPDLIAEALDAVGEELGDWVELMPLDPAYRAYYPDGSTLDVITDTTRMAAEIASVCGPREADGYLRFVDYARKLWRLERADFIDRNLDAPTDLLTGNLLKLLAGGAFRRLQTKIEQFFRDPRTQRIFSFQAMYAGLAPHDALAIYAVIAYLDSVAGVYFPRGGIHAVSRAMASAAEKHGVQIRYGTTVARVETANGRATGVVTADGEFVEADVVVLNPDLPVAYRDLLPPARRRRLTYSPSCVVLHVGSRQGYEKIAHHNIHFGRSWKGTFDEVIRRGELMTDPSLLVTNPSRTDPSVAPTSGHTYYVLAPVPNLDRAPFEWRGDLTRRYADQLLGTLEERGYVGFGDGVEVLRAITPAEWAEQGMAAGTPFASAHSLFQTGPFRPSNLHRTLANVVFVGSGTQPGVGVPMVLISGKLAASRVTGGPPASARNAAKRSPAATNKGGFR</sequence>
<dbReference type="SUPFAM" id="SSF51905">
    <property type="entry name" value="FAD/NAD(P)-binding domain"/>
    <property type="match status" value="1"/>
</dbReference>
<reference evidence="7" key="1">
    <citation type="submission" date="2020-08" db="EMBL/GenBank/DDBJ databases">
        <title>A bifunctional nitrone conjugated secondary metabolite targeting the ribosome.</title>
        <authorList>
            <person name="Limbrick E.M."/>
            <person name="Graf M."/>
            <person name="Derewacz D.K."/>
            <person name="Nguyen F."/>
            <person name="Spraggins J.M."/>
            <person name="Wieland M."/>
            <person name="Ynigez-Gutierrez A.E."/>
            <person name="Reisman B.J."/>
            <person name="Zinshteyn B."/>
            <person name="McCulloch K."/>
            <person name="Iverson T.M."/>
            <person name="Green R."/>
            <person name="Wilson D.N."/>
            <person name="Bachmann B.O."/>
        </authorList>
    </citation>
    <scope>NUCLEOTIDE SEQUENCE</scope>
    <source>
        <strain evidence="7">Africana</strain>
    </source>
</reference>
<evidence type="ECO:0000313" key="7">
    <source>
        <dbReference type="EMBL" id="QLJ98838.1"/>
    </source>
</evidence>
<keyword evidence="2 4" id="KW-0125">Carotenoid biosynthesis</keyword>
<dbReference type="NCBIfam" id="TIGR02734">
    <property type="entry name" value="crtI_fam"/>
    <property type="match status" value="1"/>
</dbReference>
<evidence type="ECO:0000256" key="2">
    <source>
        <dbReference type="ARBA" id="ARBA00022746"/>
    </source>
</evidence>
<feature type="domain" description="Amine oxidase" evidence="6">
    <location>
        <begin position="18"/>
        <end position="488"/>
    </location>
</feature>
<dbReference type="PROSITE" id="PS51257">
    <property type="entry name" value="PROKAR_LIPOPROTEIN"/>
    <property type="match status" value="1"/>
</dbReference>
<dbReference type="InterPro" id="IPR002937">
    <property type="entry name" value="Amino_oxidase"/>
</dbReference>
<gene>
    <name evidence="7" type="primary">crtI</name>
    <name evidence="7" type="ORF">HZU44_01000</name>
</gene>